<reference evidence="4 5" key="1">
    <citation type="submission" date="2017-02" db="EMBL/GenBank/DDBJ databases">
        <authorList>
            <person name="Peterson S.W."/>
        </authorList>
    </citation>
    <scope>NUCLEOTIDE SEQUENCE [LARGE SCALE GENOMIC DNA]</scope>
    <source>
        <strain evidence="4 5">DSM 22323</strain>
    </source>
</reference>
<dbReference type="NCBIfam" id="NF038128">
    <property type="entry name" value="choice_anch_J"/>
    <property type="match status" value="1"/>
</dbReference>
<organism evidence="4 5">
    <name type="scientific">Soonwooa buanensis</name>
    <dbReference type="NCBI Taxonomy" id="619805"/>
    <lineage>
        <taxon>Bacteria</taxon>
        <taxon>Pseudomonadati</taxon>
        <taxon>Bacteroidota</taxon>
        <taxon>Flavobacteriia</taxon>
        <taxon>Flavobacteriales</taxon>
        <taxon>Weeksellaceae</taxon>
        <taxon>Chryseobacterium group</taxon>
        <taxon>Soonwooa</taxon>
    </lineage>
</organism>
<dbReference type="Proteomes" id="UP000191112">
    <property type="component" value="Unassembled WGS sequence"/>
</dbReference>
<dbReference type="InterPro" id="IPR026444">
    <property type="entry name" value="Secre_tail"/>
</dbReference>
<dbReference type="Pfam" id="PF18962">
    <property type="entry name" value="Por_Secre_tail"/>
    <property type="match status" value="1"/>
</dbReference>
<keyword evidence="5" id="KW-1185">Reference proteome</keyword>
<feature type="domain" description="Secretion system C-terminal sorting" evidence="3">
    <location>
        <begin position="194"/>
        <end position="262"/>
    </location>
</feature>
<accession>A0A1T5GNV5</accession>
<dbReference type="NCBIfam" id="TIGR04183">
    <property type="entry name" value="Por_Secre_tail"/>
    <property type="match status" value="1"/>
</dbReference>
<gene>
    <name evidence="4" type="ORF">SAMN05660477_03009</name>
</gene>
<dbReference type="AlphaFoldDB" id="A0A1T5GNV5"/>
<evidence type="ECO:0000313" key="4">
    <source>
        <dbReference type="EMBL" id="SKC10089.1"/>
    </source>
</evidence>
<evidence type="ECO:0000313" key="5">
    <source>
        <dbReference type="Proteomes" id="UP000191112"/>
    </source>
</evidence>
<proteinExistence type="predicted"/>
<feature type="domain" description="Cleaved adhesin" evidence="2">
    <location>
        <begin position="37"/>
        <end position="176"/>
    </location>
</feature>
<dbReference type="InterPro" id="IPR011628">
    <property type="entry name" value="Cleaved_adhesin"/>
</dbReference>
<dbReference type="Pfam" id="PF07675">
    <property type="entry name" value="Cleaved_Adhesin"/>
    <property type="match status" value="1"/>
</dbReference>
<dbReference type="EMBL" id="FUYZ01000014">
    <property type="protein sequence ID" value="SKC10089.1"/>
    <property type="molecule type" value="Genomic_DNA"/>
</dbReference>
<evidence type="ECO:0000256" key="1">
    <source>
        <dbReference type="ARBA" id="ARBA00022729"/>
    </source>
</evidence>
<sequence length="264" mass="29767">MIKKLLLGISCFGLTSLYGQNTAELPYSYGFETADLDGWTIINAGTGNNWAVTQASSQTPAPSEGSNYMMYYFHENAANSYLFTRGINMKAGQPVLLSFDYMGTDAWFPEKMEVLIGTAPTVEAQTTRLWVNEDITNYPYETAYVNFNVPADGVYYVSFRAFSDPDQFYLSLDNVRFNIPFAATQDIDQTKLSMYPNPTKDFLHIDSEIKITSIGIFDISGKLIQKQFYDSKKLSLDVSKLPKGTYMLRIGDDKGAKMHKFIKD</sequence>
<keyword evidence="1" id="KW-0732">Signal</keyword>
<dbReference type="STRING" id="619805.SAMN05660477_03009"/>
<name>A0A1T5GNV5_9FLAO</name>
<evidence type="ECO:0000259" key="2">
    <source>
        <dbReference type="Pfam" id="PF07675"/>
    </source>
</evidence>
<evidence type="ECO:0000259" key="3">
    <source>
        <dbReference type="Pfam" id="PF18962"/>
    </source>
</evidence>
<protein>
    <submittedName>
        <fullName evidence="4">Por secretion system C-terminal sorting domain-containing protein</fullName>
    </submittedName>
</protein>
<dbReference type="Gene3D" id="2.60.120.200">
    <property type="match status" value="1"/>
</dbReference>